<dbReference type="Pfam" id="PF00877">
    <property type="entry name" value="NLPC_P60"/>
    <property type="match status" value="1"/>
</dbReference>
<name>A0ABT8FY55_9MICO</name>
<keyword evidence="7" id="KW-1185">Reference proteome</keyword>
<proteinExistence type="inferred from homology"/>
<dbReference type="RefSeq" id="WP_301125870.1">
    <property type="nucleotide sequence ID" value="NZ_JAUHPV010000001.1"/>
</dbReference>
<sequence>MSPIESVASMQVRMAQISTLVSPTSAATSRAGATGSGTGAEFASSLANAVGLFSGGASASGMGSLAGATSPSGIAAMLGGGSFLGGVSGSSQLSSLASLFPTSPVADAPTTRTPEGPTGKDLVEAAREYLGVKYVWGGESLSEGGLDCSGLVLRSFTDLGVDGIPRVARDQGKIGTAVESMDDAKIGDLLIFDGGSHIGIYIGDGQMIDAPYRGSYVQERKVYETPTAIRRVLG</sequence>
<reference evidence="6" key="1">
    <citation type="submission" date="2023-06" db="EMBL/GenBank/DDBJ databases">
        <title>SYSU T00b26.</title>
        <authorList>
            <person name="Gao L."/>
            <person name="Fang B.-Z."/>
            <person name="Li W.-J."/>
        </authorList>
    </citation>
    <scope>NUCLEOTIDE SEQUENCE</scope>
    <source>
        <strain evidence="6">SYSU T00b26</strain>
    </source>
</reference>
<dbReference type="SUPFAM" id="SSF54001">
    <property type="entry name" value="Cysteine proteinases"/>
    <property type="match status" value="1"/>
</dbReference>
<evidence type="ECO:0000256" key="2">
    <source>
        <dbReference type="ARBA" id="ARBA00022670"/>
    </source>
</evidence>
<evidence type="ECO:0000256" key="3">
    <source>
        <dbReference type="ARBA" id="ARBA00022801"/>
    </source>
</evidence>
<comment type="caution">
    <text evidence="6">The sequence shown here is derived from an EMBL/GenBank/DDBJ whole genome shotgun (WGS) entry which is preliminary data.</text>
</comment>
<dbReference type="EMBL" id="JAUHPV010000001">
    <property type="protein sequence ID" value="MDN4471838.1"/>
    <property type="molecule type" value="Genomic_DNA"/>
</dbReference>
<dbReference type="PANTHER" id="PTHR47359">
    <property type="entry name" value="PEPTIDOGLYCAN DL-ENDOPEPTIDASE CWLO"/>
    <property type="match status" value="1"/>
</dbReference>
<dbReference type="PANTHER" id="PTHR47359:SF3">
    <property type="entry name" value="NLP_P60 DOMAIN-CONTAINING PROTEIN-RELATED"/>
    <property type="match status" value="1"/>
</dbReference>
<organism evidence="6 7">
    <name type="scientific">Demequina zhanjiangensis</name>
    <dbReference type="NCBI Taxonomy" id="3051659"/>
    <lineage>
        <taxon>Bacteria</taxon>
        <taxon>Bacillati</taxon>
        <taxon>Actinomycetota</taxon>
        <taxon>Actinomycetes</taxon>
        <taxon>Micrococcales</taxon>
        <taxon>Demequinaceae</taxon>
        <taxon>Demequina</taxon>
    </lineage>
</organism>
<keyword evidence="3" id="KW-0378">Hydrolase</keyword>
<evidence type="ECO:0000256" key="4">
    <source>
        <dbReference type="ARBA" id="ARBA00022807"/>
    </source>
</evidence>
<dbReference type="InterPro" id="IPR038765">
    <property type="entry name" value="Papain-like_cys_pep_sf"/>
</dbReference>
<feature type="domain" description="NlpC/P60" evidence="5">
    <location>
        <begin position="116"/>
        <end position="234"/>
    </location>
</feature>
<dbReference type="PROSITE" id="PS51935">
    <property type="entry name" value="NLPC_P60"/>
    <property type="match status" value="1"/>
</dbReference>
<keyword evidence="2" id="KW-0645">Protease</keyword>
<dbReference type="InterPro" id="IPR051794">
    <property type="entry name" value="PG_Endopeptidase_C40"/>
</dbReference>
<dbReference type="InterPro" id="IPR000064">
    <property type="entry name" value="NLP_P60_dom"/>
</dbReference>
<accession>A0ABT8FY55</accession>
<dbReference type="Proteomes" id="UP001172738">
    <property type="component" value="Unassembled WGS sequence"/>
</dbReference>
<evidence type="ECO:0000313" key="7">
    <source>
        <dbReference type="Proteomes" id="UP001172738"/>
    </source>
</evidence>
<dbReference type="Gene3D" id="3.90.1720.10">
    <property type="entry name" value="endopeptidase domain like (from Nostoc punctiforme)"/>
    <property type="match status" value="1"/>
</dbReference>
<comment type="similarity">
    <text evidence="1">Belongs to the peptidase C40 family.</text>
</comment>
<evidence type="ECO:0000259" key="5">
    <source>
        <dbReference type="PROSITE" id="PS51935"/>
    </source>
</evidence>
<evidence type="ECO:0000256" key="1">
    <source>
        <dbReference type="ARBA" id="ARBA00007074"/>
    </source>
</evidence>
<protein>
    <submittedName>
        <fullName evidence="6">C40 family peptidase</fullName>
    </submittedName>
</protein>
<gene>
    <name evidence="6" type="ORF">QQX04_02380</name>
</gene>
<evidence type="ECO:0000313" key="6">
    <source>
        <dbReference type="EMBL" id="MDN4471838.1"/>
    </source>
</evidence>
<keyword evidence="4" id="KW-0788">Thiol protease</keyword>